<feature type="signal peptide" evidence="2">
    <location>
        <begin position="1"/>
        <end position="23"/>
    </location>
</feature>
<feature type="chain" id="PRO_5038880717" description="Bacterial Ig domain-containing protein" evidence="2">
    <location>
        <begin position="24"/>
        <end position="942"/>
    </location>
</feature>
<dbReference type="InterPro" id="IPR013783">
    <property type="entry name" value="Ig-like_fold"/>
</dbReference>
<gene>
    <name evidence="4" type="ORF">C6P37_14175</name>
</gene>
<dbReference type="Pfam" id="PF10460">
    <property type="entry name" value="Peptidase_M30"/>
    <property type="match status" value="1"/>
</dbReference>
<proteinExistence type="predicted"/>
<evidence type="ECO:0000313" key="4">
    <source>
        <dbReference type="EMBL" id="REJ25886.1"/>
    </source>
</evidence>
<protein>
    <recommendedName>
        <fullName evidence="3">Bacterial Ig domain-containing protein</fullName>
    </recommendedName>
</protein>
<dbReference type="NCBIfam" id="NF033510">
    <property type="entry name" value="Ca_tandemer"/>
    <property type="match status" value="3"/>
</dbReference>
<comment type="caution">
    <text evidence="4">The sequence shown here is derived from an EMBL/GenBank/DDBJ whole genome shotgun (WGS) entry which is preliminary data.</text>
</comment>
<evidence type="ECO:0000256" key="2">
    <source>
        <dbReference type="SAM" id="SignalP"/>
    </source>
</evidence>
<dbReference type="InterPro" id="IPR041498">
    <property type="entry name" value="Big_6"/>
</dbReference>
<accession>A0A3E0JZN0</accession>
<feature type="domain" description="Bacterial Ig" evidence="3">
    <location>
        <begin position="864"/>
        <end position="941"/>
    </location>
</feature>
<reference evidence="4 5" key="1">
    <citation type="submission" date="2018-03" db="EMBL/GenBank/DDBJ databases">
        <authorList>
            <person name="Keele B.F."/>
        </authorList>
    </citation>
    <scope>NUCLEOTIDE SEQUENCE [LARGE SCALE GENOMIC DNA]</scope>
    <source>
        <strain evidence="4">ZCTH4_d</strain>
    </source>
</reference>
<dbReference type="Proteomes" id="UP000257014">
    <property type="component" value="Unassembled WGS sequence"/>
</dbReference>
<evidence type="ECO:0000313" key="5">
    <source>
        <dbReference type="Proteomes" id="UP000257014"/>
    </source>
</evidence>
<name>A0A3E0JZN0_9BACI</name>
<dbReference type="AlphaFoldDB" id="A0A3E0JZN0"/>
<organism evidence="4 5">
    <name type="scientific">Caldibacillus debilis</name>
    <dbReference type="NCBI Taxonomy" id="301148"/>
    <lineage>
        <taxon>Bacteria</taxon>
        <taxon>Bacillati</taxon>
        <taxon>Bacillota</taxon>
        <taxon>Bacilli</taxon>
        <taxon>Bacillales</taxon>
        <taxon>Bacillaceae</taxon>
        <taxon>Caldibacillus</taxon>
    </lineage>
</organism>
<dbReference type="EMBL" id="QEWE01000029">
    <property type="protein sequence ID" value="REJ25886.1"/>
    <property type="molecule type" value="Genomic_DNA"/>
</dbReference>
<feature type="domain" description="Bacterial Ig" evidence="3">
    <location>
        <begin position="781"/>
        <end position="860"/>
    </location>
</feature>
<keyword evidence="2" id="KW-0732">Signal</keyword>
<feature type="domain" description="Bacterial Ig" evidence="3">
    <location>
        <begin position="698"/>
        <end position="777"/>
    </location>
</feature>
<evidence type="ECO:0000259" key="3">
    <source>
        <dbReference type="Pfam" id="PF17936"/>
    </source>
</evidence>
<dbReference type="Pfam" id="PF17936">
    <property type="entry name" value="Big_6"/>
    <property type="match status" value="4"/>
</dbReference>
<dbReference type="Gene3D" id="2.60.40.10">
    <property type="entry name" value="Immunoglobulins"/>
    <property type="match status" value="4"/>
</dbReference>
<sequence length="942" mass="104947">MEKLRKILSLMLVSLLVFSPLPAKGESPYSHETDIKALKKNVTMDSRPLKNPLNWQSDIDYHDPDAYPLVSKGKKITTLTDSYGTKHTFTYEDLFEDDYFFGYLDLIFGYTSDDAYDKESYIYFEFFYDNAGYLEYYGYMDFDTFGFDEYVLIPMIDKNDFVDQRYIYIRVGIENEFDPEYYSDVATFKVENPFYTPANDYVIISNESVDVWDLEYTGSFDYHMDNSKITIDKKLNPGAYRMDAVLPYNPKKNNSRPLNKSTNRVARSYQVGDKKDFWVTNLTTESDYRISAELFYSGTKANVWVHNNQITKSQAAQLGKEFEQKIYPAVVNHFGKESDVDGDGKINILCFDIQDGFAGYGGYVAGYFYGRDLYDDIHSNRSEIFYIDTYPTMGTGSTKDVTKAYTTLAHEFQHMVNFNQNMLTERSEEVMDTWLDEALSMAAEQIYLGRVLSDRIDYYNVSESIRDGHSLLYWDEDGDVLANYSLSYLFGQYLKLQAGKGNAIFKEIIQDPYEDYRAVENVIKKYIDPSLTFGKMMTNFRVALLKKEPTGLYGFKGDPGFKNIHPRIYRDYPTFLFGGGAIVKKINLNQFKTPADKAERITYTYVRGSEINNPKVGLSVKDVSDKDKAVKGETKPGATVYVKRSPDLIRKGTADDSGNFSVSIPAQKAGTVLTVYAEDMFKNKSKEVKVTVADKTPPAKPTVNPVADNATKVTGKAEAGSIVYVKAGSKQIGKGTANSKGEFSVSIPKQKAGTVLTVYAVDKAGNKGVEAKVTVADKTPPAQPKVNTVGDNATKVTGKTEAGATVYVKAGSKQIGKGTANSKGDFSIKIPKQKAGTTLTVYAVDKAGNKSKETKVKVVDKTPPPAPSVNKVTSKSKKVTGKAEAGATIYIYRGSKLIGKGTVSAKGTFSVSIPAQKKGTVLKVYAIDKAGNRSAARTVKVY</sequence>
<evidence type="ECO:0000256" key="1">
    <source>
        <dbReference type="SAM" id="MobiDB-lite"/>
    </source>
</evidence>
<dbReference type="InterPro" id="IPR019501">
    <property type="entry name" value="Peptidase_M30_hyicolysin"/>
</dbReference>
<dbReference type="RefSeq" id="WP_276644383.1">
    <property type="nucleotide sequence ID" value="NZ_QEWE01000029.1"/>
</dbReference>
<feature type="region of interest" description="Disordered" evidence="1">
    <location>
        <begin position="854"/>
        <end position="875"/>
    </location>
</feature>
<feature type="domain" description="Bacterial Ig" evidence="3">
    <location>
        <begin position="619"/>
        <end position="694"/>
    </location>
</feature>